<sequence length="874" mass="98649">MQTSYGKLLWLLPCVALSVQCIALTDVVAQSKKKGWGLFGKKIPAVVTDTTTKKKPDTKGLKPYKEVITADAVSKDGLFKVHRVKTDFYFEIPLKLLGRQLLVVNKLSKVPEPLNDAGVNKGMNYANMVISFERDTLLSKVFIRKQNPFLEVPAGNAIAQSVADNFIPSVIDYFKIEAYNADTSALLINVSKIFDGTNNSINNVFDALGMGSSPIKDLSRIRAIKTFEDNIVAKSELTAKITGVEVSIETTTNLVLLSENPMVPRFSDRRVGLFTTPRWYFSDEQHKLEERQLITRWRLEPKPEDMQRYRNGELVEPAKPIVYYIDASTPEKWRPYIKAGIEDWQKAFEAAGFKNAIVAKDAPVNDPDFDADDVRYSVVTYAASAKANAMGPSVIDPRSGEILEADIIWWHNVMSTLHSWVRIQTGAIDPRARSNRFSDSLMGHAIRFVSSHEVGHTLGLQHNMGSSFAFDVDSLRSPEFTSRMGGTAPSIMDYARFNYVAQPGDQVTQITPAIGVYDKFAIDWAYRYTGSKTPHEEQPALKKQLRLYENNPLYAFGEQQDVRDAIDPRSQIEDLGNDAVKASKYGLLNLKRIVPQILSWTQEEGDNYDEAGKMLNGAIGQWNQYAYHVLANVGGIYITPTVYGQLQNTYQHVEKKKQQDAVKYLVEEVFNTPGWLFKNDVYTKSYPIKESPIGNIEYGALVYAKSLQSYVYYDLLRDERLSRMLENEAANGKSAYTVTDLMSDMHQGIFARTLRGQSLDIYERNSQKGFVDALIISIDKSVVRTDAKKLQEEWLPAATENFCTFSLQSHQEDRASRNMMYFAVNRVSDAVSAKRGELQRLLQLLNTKKNNADRATADHYNDLILRINQALNNK</sequence>
<dbReference type="OrthoDB" id="9776599at2"/>
<feature type="signal peptide" evidence="1">
    <location>
        <begin position="1"/>
        <end position="23"/>
    </location>
</feature>
<comment type="caution">
    <text evidence="5">The sequence shown here is derived from an EMBL/GenBank/DDBJ whole genome shotgun (WGS) entry which is preliminary data.</text>
</comment>
<dbReference type="Proteomes" id="UP000240971">
    <property type="component" value="Unassembled WGS sequence"/>
</dbReference>
<keyword evidence="6" id="KW-1185">Reference proteome</keyword>
<organism evidence="5 6">
    <name type="scientific">Chitinophaga niastensis</name>
    <dbReference type="NCBI Taxonomy" id="536980"/>
    <lineage>
        <taxon>Bacteria</taxon>
        <taxon>Pseudomonadati</taxon>
        <taxon>Bacteroidota</taxon>
        <taxon>Chitinophagia</taxon>
        <taxon>Chitinophagales</taxon>
        <taxon>Chitinophagaceae</taxon>
        <taxon>Chitinophaga</taxon>
    </lineage>
</organism>
<dbReference type="InterPro" id="IPR032534">
    <property type="entry name" value="EcxA_zinc-bd"/>
</dbReference>
<dbReference type="PANTHER" id="PTHR38478:SF1">
    <property type="entry name" value="ZINC DEPENDENT METALLOPROTEASE DOMAIN LIPOPROTEIN"/>
    <property type="match status" value="1"/>
</dbReference>
<dbReference type="PANTHER" id="PTHR38478">
    <property type="entry name" value="PEPTIDASE M1A AND M12B"/>
    <property type="match status" value="1"/>
</dbReference>
<evidence type="ECO:0000259" key="3">
    <source>
        <dbReference type="Pfam" id="PF17148"/>
    </source>
</evidence>
<dbReference type="Pfam" id="PF17148">
    <property type="entry name" value="DUF5117"/>
    <property type="match status" value="1"/>
</dbReference>
<dbReference type="InterPro" id="IPR034032">
    <property type="entry name" value="Zn_MMP-like_bac"/>
</dbReference>
<name>A0A2P8HKD7_CHINA</name>
<dbReference type="InterPro" id="IPR033428">
    <property type="entry name" value="DUF5118"/>
</dbReference>
<evidence type="ECO:0000259" key="2">
    <source>
        <dbReference type="Pfam" id="PF16313"/>
    </source>
</evidence>
<feature type="domain" description="DUF5117" evidence="3">
    <location>
        <begin position="122"/>
        <end position="302"/>
    </location>
</feature>
<dbReference type="InterPro" id="IPR033413">
    <property type="entry name" value="DUF5117"/>
</dbReference>
<evidence type="ECO:0000313" key="5">
    <source>
        <dbReference type="EMBL" id="PSL46685.1"/>
    </source>
</evidence>
<feature type="domain" description="DUF5118" evidence="4">
    <location>
        <begin position="62"/>
        <end position="110"/>
    </location>
</feature>
<dbReference type="InterPro" id="IPR024079">
    <property type="entry name" value="MetalloPept_cat_dom_sf"/>
</dbReference>
<dbReference type="AlphaFoldDB" id="A0A2P8HKD7"/>
<dbReference type="RefSeq" id="WP_106529450.1">
    <property type="nucleotide sequence ID" value="NZ_PYAW01000003.1"/>
</dbReference>
<dbReference type="GO" id="GO:0008237">
    <property type="term" value="F:metallopeptidase activity"/>
    <property type="evidence" value="ECO:0007669"/>
    <property type="project" value="InterPro"/>
</dbReference>
<gene>
    <name evidence="5" type="ORF">CLV51_103666</name>
</gene>
<dbReference type="SUPFAM" id="SSF55486">
    <property type="entry name" value="Metalloproteases ('zincins'), catalytic domain"/>
    <property type="match status" value="1"/>
</dbReference>
<dbReference type="EMBL" id="PYAW01000003">
    <property type="protein sequence ID" value="PSL46685.1"/>
    <property type="molecule type" value="Genomic_DNA"/>
</dbReference>
<dbReference type="CDD" id="cd04276">
    <property type="entry name" value="ZnMc_MMP_like_2"/>
    <property type="match status" value="1"/>
</dbReference>
<dbReference type="Gene3D" id="3.40.390.10">
    <property type="entry name" value="Collagenase (Catalytic Domain)"/>
    <property type="match status" value="1"/>
</dbReference>
<reference evidence="5 6" key="1">
    <citation type="submission" date="2018-03" db="EMBL/GenBank/DDBJ databases">
        <title>Genomic Encyclopedia of Archaeal and Bacterial Type Strains, Phase II (KMG-II): from individual species to whole genera.</title>
        <authorList>
            <person name="Goeker M."/>
        </authorList>
    </citation>
    <scope>NUCLEOTIDE SEQUENCE [LARGE SCALE GENOMIC DNA]</scope>
    <source>
        <strain evidence="5 6">DSM 24859</strain>
    </source>
</reference>
<keyword evidence="1" id="KW-0732">Signal</keyword>
<protein>
    <submittedName>
        <fullName evidence="5">Uncharacterized protein DUF5118</fullName>
    </submittedName>
</protein>
<dbReference type="Pfam" id="PF16313">
    <property type="entry name" value="DUF4953"/>
    <property type="match status" value="1"/>
</dbReference>
<evidence type="ECO:0000313" key="6">
    <source>
        <dbReference type="Proteomes" id="UP000240971"/>
    </source>
</evidence>
<accession>A0A2P8HKD7</accession>
<feature type="chain" id="PRO_5015173939" evidence="1">
    <location>
        <begin position="24"/>
        <end position="874"/>
    </location>
</feature>
<evidence type="ECO:0000259" key="4">
    <source>
        <dbReference type="Pfam" id="PF17162"/>
    </source>
</evidence>
<feature type="domain" description="EcxA zinc-binding" evidence="2">
    <location>
        <begin position="435"/>
        <end position="753"/>
    </location>
</feature>
<evidence type="ECO:0000256" key="1">
    <source>
        <dbReference type="SAM" id="SignalP"/>
    </source>
</evidence>
<proteinExistence type="predicted"/>
<dbReference type="Pfam" id="PF17162">
    <property type="entry name" value="DUF5118"/>
    <property type="match status" value="1"/>
</dbReference>